<dbReference type="EMBL" id="JACSQL010000002">
    <property type="protein sequence ID" value="MBD7967815.1"/>
    <property type="molecule type" value="Genomic_DNA"/>
</dbReference>
<gene>
    <name evidence="1" type="primary">ytxJ</name>
    <name evidence="1" type="ORF">H9647_07060</name>
</gene>
<sequence length="115" mass="12606">MKTLTRMNSIEQLNDGIALSSEAPLLLFKHSTRCPISAHAYKEVLAYLQDSPADKVNYSIIYVVEDRSISLEAADRLGVKHESPQVILVKNGTPVWHTSHSQITSSGLSAVLSES</sequence>
<organism evidence="1 2">
    <name type="scientific">Paenibacillus gallinarum</name>
    <dbReference type="NCBI Taxonomy" id="2762232"/>
    <lineage>
        <taxon>Bacteria</taxon>
        <taxon>Bacillati</taxon>
        <taxon>Bacillota</taxon>
        <taxon>Bacilli</taxon>
        <taxon>Bacillales</taxon>
        <taxon>Paenibacillaceae</taxon>
        <taxon>Paenibacillus</taxon>
    </lineage>
</organism>
<dbReference type="InterPro" id="IPR022551">
    <property type="entry name" value="BrxC"/>
</dbReference>
<dbReference type="NCBIfam" id="TIGR04019">
    <property type="entry name" value="B_thiol_YtxJ"/>
    <property type="match status" value="1"/>
</dbReference>
<evidence type="ECO:0000313" key="2">
    <source>
        <dbReference type="Proteomes" id="UP000608071"/>
    </source>
</evidence>
<keyword evidence="2" id="KW-1185">Reference proteome</keyword>
<dbReference type="Proteomes" id="UP000608071">
    <property type="component" value="Unassembled WGS sequence"/>
</dbReference>
<protein>
    <submittedName>
        <fullName evidence="1">Bacillithiol system redox-active protein YtxJ</fullName>
    </submittedName>
</protein>
<dbReference type="Gene3D" id="3.40.30.10">
    <property type="entry name" value="Glutaredoxin"/>
    <property type="match status" value="1"/>
</dbReference>
<comment type="caution">
    <text evidence="1">The sequence shown here is derived from an EMBL/GenBank/DDBJ whole genome shotgun (WGS) entry which is preliminary data.</text>
</comment>
<name>A0ABR8SWP4_9BACL</name>
<accession>A0ABR8SWP4</accession>
<dbReference type="Pfam" id="PF11009">
    <property type="entry name" value="BrxC"/>
    <property type="match status" value="1"/>
</dbReference>
<proteinExistence type="predicted"/>
<evidence type="ECO:0000313" key="1">
    <source>
        <dbReference type="EMBL" id="MBD7967815.1"/>
    </source>
</evidence>
<reference evidence="1 2" key="1">
    <citation type="submission" date="2020-08" db="EMBL/GenBank/DDBJ databases">
        <title>A Genomic Blueprint of the Chicken Gut Microbiome.</title>
        <authorList>
            <person name="Gilroy R."/>
            <person name="Ravi A."/>
            <person name="Getino M."/>
            <person name="Pursley I."/>
            <person name="Horton D.L."/>
            <person name="Alikhan N.-F."/>
            <person name="Baker D."/>
            <person name="Gharbi K."/>
            <person name="Hall N."/>
            <person name="Watson M."/>
            <person name="Adriaenssens E.M."/>
            <person name="Foster-Nyarko E."/>
            <person name="Jarju S."/>
            <person name="Secka A."/>
            <person name="Antonio M."/>
            <person name="Oren A."/>
            <person name="Chaudhuri R."/>
            <person name="La Ragione R.M."/>
            <person name="Hildebrand F."/>
            <person name="Pallen M.J."/>
        </authorList>
    </citation>
    <scope>NUCLEOTIDE SEQUENCE [LARGE SCALE GENOMIC DNA]</scope>
    <source>
        <strain evidence="1 2">Sa2BVA9</strain>
    </source>
</reference>
<dbReference type="RefSeq" id="WP_191799050.1">
    <property type="nucleotide sequence ID" value="NZ_JACSQL010000002.1"/>
</dbReference>